<evidence type="ECO:0000313" key="11">
    <source>
        <dbReference type="Proteomes" id="UP000192708"/>
    </source>
</evidence>
<comment type="cofactor">
    <cofactor evidence="8">
        <name>Mg(2+)</name>
        <dbReference type="ChEBI" id="CHEBI:18420"/>
    </cofactor>
</comment>
<keyword evidence="10" id="KW-0548">Nucleotidyltransferase</keyword>
<keyword evidence="6 8" id="KW-0342">GTP-binding</keyword>
<dbReference type="Proteomes" id="UP000192708">
    <property type="component" value="Unassembled WGS sequence"/>
</dbReference>
<evidence type="ECO:0000256" key="3">
    <source>
        <dbReference type="ARBA" id="ARBA00022723"/>
    </source>
</evidence>
<dbReference type="AlphaFoldDB" id="A0A1W1YC13"/>
<dbReference type="InterPro" id="IPR013482">
    <property type="entry name" value="Molybde_CF_guanTrfase"/>
</dbReference>
<keyword evidence="1 8" id="KW-0963">Cytoplasm</keyword>
<evidence type="ECO:0000256" key="1">
    <source>
        <dbReference type="ARBA" id="ARBA00022490"/>
    </source>
</evidence>
<dbReference type="CDD" id="cd02503">
    <property type="entry name" value="MobA"/>
    <property type="match status" value="1"/>
</dbReference>
<feature type="binding site" evidence="8">
    <location>
        <position position="103"/>
    </location>
    <ligand>
        <name>GTP</name>
        <dbReference type="ChEBI" id="CHEBI:37565"/>
    </ligand>
</feature>
<feature type="domain" description="MobA-like NTP transferase" evidence="9">
    <location>
        <begin position="11"/>
        <end position="171"/>
    </location>
</feature>
<feature type="binding site" evidence="8">
    <location>
        <position position="103"/>
    </location>
    <ligand>
        <name>Mg(2+)</name>
        <dbReference type="ChEBI" id="CHEBI:18420"/>
    </ligand>
</feature>
<protein>
    <recommendedName>
        <fullName evidence="8">Molybdenum cofactor guanylyltransferase</fullName>
        <shortName evidence="8">MoCo guanylyltransferase</shortName>
        <ecNumber evidence="8">2.7.7.77</ecNumber>
    </recommendedName>
    <alternativeName>
        <fullName evidence="8">GTP:molybdopterin guanylyltransferase</fullName>
    </alternativeName>
    <alternativeName>
        <fullName evidence="8">Mo-MPT guanylyltransferase</fullName>
    </alternativeName>
    <alternativeName>
        <fullName evidence="8">Molybdopterin guanylyltransferase</fullName>
    </alternativeName>
    <alternativeName>
        <fullName evidence="8">Molybdopterin-guanine dinucleotide synthase</fullName>
        <shortName evidence="8">MGD synthase</shortName>
    </alternativeName>
</protein>
<dbReference type="SUPFAM" id="SSF53448">
    <property type="entry name" value="Nucleotide-diphospho-sugar transferases"/>
    <property type="match status" value="1"/>
</dbReference>
<feature type="binding site" evidence="8">
    <location>
        <begin position="14"/>
        <end position="16"/>
    </location>
    <ligand>
        <name>GTP</name>
        <dbReference type="ChEBI" id="CHEBI:37565"/>
    </ligand>
</feature>
<comment type="similarity">
    <text evidence="8">Belongs to the MobA family.</text>
</comment>
<feature type="binding site" evidence="8">
    <location>
        <position position="73"/>
    </location>
    <ligand>
        <name>GTP</name>
        <dbReference type="ChEBI" id="CHEBI:37565"/>
    </ligand>
</feature>
<dbReference type="GO" id="GO:0005525">
    <property type="term" value="F:GTP binding"/>
    <property type="evidence" value="ECO:0007669"/>
    <property type="project" value="UniProtKB-UniRule"/>
</dbReference>
<keyword evidence="4 8" id="KW-0547">Nucleotide-binding</keyword>
<evidence type="ECO:0000256" key="7">
    <source>
        <dbReference type="ARBA" id="ARBA00023150"/>
    </source>
</evidence>
<keyword evidence="3 8" id="KW-0479">Metal-binding</keyword>
<dbReference type="InterPro" id="IPR029044">
    <property type="entry name" value="Nucleotide-diphossugar_trans"/>
</dbReference>
<evidence type="ECO:0000256" key="2">
    <source>
        <dbReference type="ARBA" id="ARBA00022679"/>
    </source>
</evidence>
<dbReference type="Pfam" id="PF12804">
    <property type="entry name" value="NTP_transf_3"/>
    <property type="match status" value="1"/>
</dbReference>
<evidence type="ECO:0000256" key="6">
    <source>
        <dbReference type="ARBA" id="ARBA00023134"/>
    </source>
</evidence>
<dbReference type="GO" id="GO:1902758">
    <property type="term" value="P:bis(molybdopterin guanine dinucleotide)molybdenum biosynthetic process"/>
    <property type="evidence" value="ECO:0007669"/>
    <property type="project" value="TreeGrafter"/>
</dbReference>
<dbReference type="PANTHER" id="PTHR19136">
    <property type="entry name" value="MOLYBDENUM COFACTOR GUANYLYLTRANSFERASE"/>
    <property type="match status" value="1"/>
</dbReference>
<evidence type="ECO:0000313" key="10">
    <source>
        <dbReference type="EMBL" id="SMC33697.1"/>
    </source>
</evidence>
<dbReference type="GO" id="GO:0005737">
    <property type="term" value="C:cytoplasm"/>
    <property type="evidence" value="ECO:0007669"/>
    <property type="project" value="UniProtKB-SubCell"/>
</dbReference>
<dbReference type="NCBIfam" id="TIGR02665">
    <property type="entry name" value="molyb_mobA"/>
    <property type="match status" value="1"/>
</dbReference>
<dbReference type="EC" id="2.7.7.77" evidence="8"/>
<dbReference type="HAMAP" id="MF_00316">
    <property type="entry name" value="MobA"/>
    <property type="match status" value="1"/>
</dbReference>
<sequence>MEKIDKAEITALILCGGQAQRMGGQDKGLILLRDKALVAWTIERCHNQVGQIILNANRHIEDYQQYGWPTLRDAKQDFSGPLAGFQVGLAHSTTPYVLVMPCDTPLFPSNLAEKLADAMLQNNLECTYAVTMEDGVEQAHPVFCLLKRSALESLNLFLGTGQRKIDRWFSELSHQKVLFDDPTAFLNINTPEELMHIEQLL</sequence>
<comment type="subcellular location">
    <subcellularLocation>
        <location evidence="8">Cytoplasm</location>
    </subcellularLocation>
</comment>
<name>A0A1W1YC13_9BURK</name>
<dbReference type="GO" id="GO:0061603">
    <property type="term" value="F:molybdenum cofactor guanylyltransferase activity"/>
    <property type="evidence" value="ECO:0007669"/>
    <property type="project" value="UniProtKB-EC"/>
</dbReference>
<dbReference type="InterPro" id="IPR025877">
    <property type="entry name" value="MobA-like_NTP_Trfase"/>
</dbReference>
<evidence type="ECO:0000256" key="5">
    <source>
        <dbReference type="ARBA" id="ARBA00022842"/>
    </source>
</evidence>
<accession>A0A1W1YC13</accession>
<dbReference type="Gene3D" id="3.90.550.10">
    <property type="entry name" value="Spore Coat Polysaccharide Biosynthesis Protein SpsA, Chain A"/>
    <property type="match status" value="1"/>
</dbReference>
<evidence type="ECO:0000256" key="4">
    <source>
        <dbReference type="ARBA" id="ARBA00022741"/>
    </source>
</evidence>
<proteinExistence type="inferred from homology"/>
<keyword evidence="7 8" id="KW-0501">Molybdenum cofactor biosynthesis</keyword>
<comment type="catalytic activity">
    <reaction evidence="8">
        <text>Mo-molybdopterin + GTP + H(+) = Mo-molybdopterin guanine dinucleotide + diphosphate</text>
        <dbReference type="Rhea" id="RHEA:34243"/>
        <dbReference type="ChEBI" id="CHEBI:15378"/>
        <dbReference type="ChEBI" id="CHEBI:33019"/>
        <dbReference type="ChEBI" id="CHEBI:37565"/>
        <dbReference type="ChEBI" id="CHEBI:71302"/>
        <dbReference type="ChEBI" id="CHEBI:71310"/>
        <dbReference type="EC" id="2.7.7.77"/>
    </reaction>
</comment>
<comment type="function">
    <text evidence="8">Transfers a GMP moiety from GTP to Mo-molybdopterin (Mo-MPT) cofactor (Moco or molybdenum cofactor) to form Mo-molybdopterin guanine dinucleotide (Mo-MGD) cofactor.</text>
</comment>
<keyword evidence="11" id="KW-1185">Reference proteome</keyword>
<feature type="binding site" evidence="8">
    <location>
        <position position="55"/>
    </location>
    <ligand>
        <name>GTP</name>
        <dbReference type="ChEBI" id="CHEBI:37565"/>
    </ligand>
</feature>
<keyword evidence="5 8" id="KW-0460">Magnesium</keyword>
<feature type="binding site" evidence="8">
    <location>
        <position position="27"/>
    </location>
    <ligand>
        <name>GTP</name>
        <dbReference type="ChEBI" id="CHEBI:37565"/>
    </ligand>
</feature>
<gene>
    <name evidence="8" type="primary">mobA</name>
    <name evidence="10" type="ORF">SAMN06296008_102235</name>
</gene>
<evidence type="ECO:0000259" key="9">
    <source>
        <dbReference type="Pfam" id="PF12804"/>
    </source>
</evidence>
<dbReference type="EMBL" id="FWXJ01000002">
    <property type="protein sequence ID" value="SMC33697.1"/>
    <property type="molecule type" value="Genomic_DNA"/>
</dbReference>
<comment type="domain">
    <text evidence="8">The N-terminal domain determines nucleotide recognition and specific binding, while the C-terminal domain determines the specific binding to the target protein.</text>
</comment>
<reference evidence="10 11" key="1">
    <citation type="submission" date="2017-04" db="EMBL/GenBank/DDBJ databases">
        <authorList>
            <person name="Afonso C.L."/>
            <person name="Miller P.J."/>
            <person name="Scott M.A."/>
            <person name="Spackman E."/>
            <person name="Goraichik I."/>
            <person name="Dimitrov K.M."/>
            <person name="Suarez D.L."/>
            <person name="Swayne D.E."/>
        </authorList>
    </citation>
    <scope>NUCLEOTIDE SEQUENCE [LARGE SCALE GENOMIC DNA]</scope>
    <source>
        <strain evidence="10 11">VK13</strain>
    </source>
</reference>
<dbReference type="PANTHER" id="PTHR19136:SF81">
    <property type="entry name" value="MOLYBDENUM COFACTOR GUANYLYLTRANSFERASE"/>
    <property type="match status" value="1"/>
</dbReference>
<dbReference type="STRING" id="1938817.SAMN06296008_102235"/>
<comment type="subunit">
    <text evidence="8">Monomer.</text>
</comment>
<dbReference type="GO" id="GO:0046872">
    <property type="term" value="F:metal ion binding"/>
    <property type="evidence" value="ECO:0007669"/>
    <property type="project" value="UniProtKB-KW"/>
</dbReference>
<keyword evidence="2 8" id="KW-0808">Transferase</keyword>
<evidence type="ECO:0000256" key="8">
    <source>
        <dbReference type="HAMAP-Rule" id="MF_00316"/>
    </source>
</evidence>
<dbReference type="RefSeq" id="WP_234986870.1">
    <property type="nucleotide sequence ID" value="NZ_FWXJ01000002.1"/>
</dbReference>
<organism evidence="10 11">
    <name type="scientific">Polynucleobacter kasalickyi</name>
    <dbReference type="NCBI Taxonomy" id="1938817"/>
    <lineage>
        <taxon>Bacteria</taxon>
        <taxon>Pseudomonadati</taxon>
        <taxon>Pseudomonadota</taxon>
        <taxon>Betaproteobacteria</taxon>
        <taxon>Burkholderiales</taxon>
        <taxon>Burkholderiaceae</taxon>
        <taxon>Polynucleobacter</taxon>
    </lineage>
</organism>